<evidence type="ECO:0000313" key="8">
    <source>
        <dbReference type="Proteomes" id="UP000322524"/>
    </source>
</evidence>
<dbReference type="RefSeq" id="WP_148988189.1">
    <property type="nucleotide sequence ID" value="NZ_VTEV01000004.1"/>
</dbReference>
<evidence type="ECO:0000256" key="1">
    <source>
        <dbReference type="ARBA" id="ARBA00004496"/>
    </source>
</evidence>
<dbReference type="AlphaFoldDB" id="A0A5D4T137"/>
<keyword evidence="4" id="KW-0238">DNA-binding</keyword>
<evidence type="ECO:0000256" key="5">
    <source>
        <dbReference type="ARBA" id="ARBA00023163"/>
    </source>
</evidence>
<evidence type="ECO:0000256" key="2">
    <source>
        <dbReference type="ARBA" id="ARBA00022490"/>
    </source>
</evidence>
<organism evidence="7 8">
    <name type="scientific">Sutcliffiella horikoshii</name>
    <dbReference type="NCBI Taxonomy" id="79883"/>
    <lineage>
        <taxon>Bacteria</taxon>
        <taxon>Bacillati</taxon>
        <taxon>Bacillota</taxon>
        <taxon>Bacilli</taxon>
        <taxon>Bacillales</taxon>
        <taxon>Bacillaceae</taxon>
        <taxon>Sutcliffiella</taxon>
    </lineage>
</organism>
<dbReference type="PANTHER" id="PTHR33164">
    <property type="entry name" value="TRANSCRIPTIONAL REGULATOR, MARR FAMILY"/>
    <property type="match status" value="1"/>
</dbReference>
<keyword evidence="2" id="KW-0963">Cytoplasm</keyword>
<reference evidence="7 8" key="1">
    <citation type="submission" date="2019-08" db="EMBL/GenBank/DDBJ databases">
        <title>Bacillus genomes from the desert of Cuatro Cienegas, Coahuila.</title>
        <authorList>
            <person name="Olmedo-Alvarez G."/>
        </authorList>
    </citation>
    <scope>NUCLEOTIDE SEQUENCE [LARGE SCALE GENOMIC DNA]</scope>
    <source>
        <strain evidence="7 8">CH28_1T</strain>
    </source>
</reference>
<dbReference type="InterPro" id="IPR036388">
    <property type="entry name" value="WH-like_DNA-bd_sf"/>
</dbReference>
<dbReference type="FunFam" id="1.10.10.10:FF:000163">
    <property type="entry name" value="MarR family transcriptional regulator"/>
    <property type="match status" value="1"/>
</dbReference>
<dbReference type="InterPro" id="IPR000835">
    <property type="entry name" value="HTH_MarR-typ"/>
</dbReference>
<dbReference type="GO" id="GO:0005737">
    <property type="term" value="C:cytoplasm"/>
    <property type="evidence" value="ECO:0007669"/>
    <property type="project" value="UniProtKB-SubCell"/>
</dbReference>
<evidence type="ECO:0000256" key="4">
    <source>
        <dbReference type="ARBA" id="ARBA00023125"/>
    </source>
</evidence>
<proteinExistence type="predicted"/>
<gene>
    <name evidence="7" type="ORF">FZC76_10735</name>
</gene>
<comment type="caution">
    <text evidence="7">The sequence shown here is derived from an EMBL/GenBank/DDBJ whole genome shotgun (WGS) entry which is preliminary data.</text>
</comment>
<dbReference type="InterPro" id="IPR036390">
    <property type="entry name" value="WH_DNA-bd_sf"/>
</dbReference>
<dbReference type="SUPFAM" id="SSF46785">
    <property type="entry name" value="Winged helix' DNA-binding domain"/>
    <property type="match status" value="1"/>
</dbReference>
<dbReference type="OrthoDB" id="9806864at2"/>
<dbReference type="PRINTS" id="PR00598">
    <property type="entry name" value="HTHMARR"/>
</dbReference>
<dbReference type="Proteomes" id="UP000322524">
    <property type="component" value="Unassembled WGS sequence"/>
</dbReference>
<evidence type="ECO:0000313" key="7">
    <source>
        <dbReference type="EMBL" id="TYS68212.1"/>
    </source>
</evidence>
<dbReference type="Pfam" id="PF22381">
    <property type="entry name" value="Staph_reg_Sar_Rot"/>
    <property type="match status" value="1"/>
</dbReference>
<dbReference type="Gene3D" id="1.10.10.10">
    <property type="entry name" value="Winged helix-like DNA-binding domain superfamily/Winged helix DNA-binding domain"/>
    <property type="match status" value="1"/>
</dbReference>
<dbReference type="GO" id="GO:0006950">
    <property type="term" value="P:response to stress"/>
    <property type="evidence" value="ECO:0007669"/>
    <property type="project" value="TreeGrafter"/>
</dbReference>
<keyword evidence="3" id="KW-0805">Transcription regulation</keyword>
<dbReference type="EMBL" id="VTEV01000004">
    <property type="protein sequence ID" value="TYS68212.1"/>
    <property type="molecule type" value="Genomic_DNA"/>
</dbReference>
<dbReference type="PROSITE" id="PS50995">
    <property type="entry name" value="HTH_MARR_2"/>
    <property type="match status" value="1"/>
</dbReference>
<dbReference type="SMART" id="SM00347">
    <property type="entry name" value="HTH_MARR"/>
    <property type="match status" value="1"/>
</dbReference>
<comment type="subcellular location">
    <subcellularLocation>
        <location evidence="1">Cytoplasm</location>
    </subcellularLocation>
</comment>
<keyword evidence="5" id="KW-0804">Transcription</keyword>
<dbReference type="GO" id="GO:0003700">
    <property type="term" value="F:DNA-binding transcription factor activity"/>
    <property type="evidence" value="ECO:0007669"/>
    <property type="project" value="InterPro"/>
</dbReference>
<name>A0A5D4T137_9BACI</name>
<evidence type="ECO:0000259" key="6">
    <source>
        <dbReference type="PROSITE" id="PS50995"/>
    </source>
</evidence>
<accession>A0A5D4T137</accession>
<sequence length="139" mass="16090">MESNLKLDNQLCFKIYSAEKKMMKLYRAYLDELGITYSQYLVLLVLWEKDAISVKELGEKLMLDSGTLTPMLKRMETNQLITRSRSKKDERIVVITLTPKGKDLNEQVECIPNKFLEKVSLNTDELKSLSELLTKLVVN</sequence>
<dbReference type="PANTHER" id="PTHR33164:SF5">
    <property type="entry name" value="ORGANIC HYDROPEROXIDE RESISTANCE TRANSCRIPTIONAL REGULATOR"/>
    <property type="match status" value="1"/>
</dbReference>
<dbReference type="InterPro" id="IPR039422">
    <property type="entry name" value="MarR/SlyA-like"/>
</dbReference>
<dbReference type="InterPro" id="IPR055166">
    <property type="entry name" value="Transc_reg_Sar_Rot_HTH"/>
</dbReference>
<feature type="domain" description="HTH marR-type" evidence="6">
    <location>
        <begin position="8"/>
        <end position="138"/>
    </location>
</feature>
<dbReference type="GO" id="GO:0003677">
    <property type="term" value="F:DNA binding"/>
    <property type="evidence" value="ECO:0007669"/>
    <property type="project" value="UniProtKB-KW"/>
</dbReference>
<evidence type="ECO:0000256" key="3">
    <source>
        <dbReference type="ARBA" id="ARBA00023015"/>
    </source>
</evidence>
<protein>
    <submittedName>
        <fullName evidence="7">MarR family transcriptional regulator</fullName>
    </submittedName>
</protein>